<accession>A0AAD9J3K8</accession>
<dbReference type="AlphaFoldDB" id="A0AAD9J3K8"/>
<feature type="region of interest" description="Disordered" evidence="1">
    <location>
        <begin position="456"/>
        <end position="487"/>
    </location>
</feature>
<organism evidence="2 3">
    <name type="scientific">Paralvinella palmiformis</name>
    <dbReference type="NCBI Taxonomy" id="53620"/>
    <lineage>
        <taxon>Eukaryota</taxon>
        <taxon>Metazoa</taxon>
        <taxon>Spiralia</taxon>
        <taxon>Lophotrochozoa</taxon>
        <taxon>Annelida</taxon>
        <taxon>Polychaeta</taxon>
        <taxon>Sedentaria</taxon>
        <taxon>Canalipalpata</taxon>
        <taxon>Terebellida</taxon>
        <taxon>Terebelliformia</taxon>
        <taxon>Alvinellidae</taxon>
        <taxon>Paralvinella</taxon>
    </lineage>
</organism>
<feature type="compositionally biased region" description="Basic residues" evidence="1">
    <location>
        <begin position="456"/>
        <end position="467"/>
    </location>
</feature>
<dbReference type="Proteomes" id="UP001208570">
    <property type="component" value="Unassembled WGS sequence"/>
</dbReference>
<comment type="caution">
    <text evidence="2">The sequence shown here is derived from an EMBL/GenBank/DDBJ whole genome shotgun (WGS) entry which is preliminary data.</text>
</comment>
<feature type="compositionally biased region" description="Basic and acidic residues" evidence="1">
    <location>
        <begin position="296"/>
        <end position="305"/>
    </location>
</feature>
<evidence type="ECO:0000313" key="3">
    <source>
        <dbReference type="Proteomes" id="UP001208570"/>
    </source>
</evidence>
<feature type="compositionally biased region" description="Basic and acidic residues" evidence="1">
    <location>
        <begin position="793"/>
        <end position="803"/>
    </location>
</feature>
<evidence type="ECO:0000256" key="1">
    <source>
        <dbReference type="SAM" id="MobiDB-lite"/>
    </source>
</evidence>
<feature type="compositionally biased region" description="Acidic residues" evidence="1">
    <location>
        <begin position="738"/>
        <end position="792"/>
    </location>
</feature>
<feature type="compositionally biased region" description="Basic and acidic residues" evidence="1">
    <location>
        <begin position="15"/>
        <end position="27"/>
    </location>
</feature>
<feature type="region of interest" description="Disordered" evidence="1">
    <location>
        <begin position="1"/>
        <end position="39"/>
    </location>
</feature>
<feature type="region of interest" description="Disordered" evidence="1">
    <location>
        <begin position="280"/>
        <end position="311"/>
    </location>
</feature>
<reference evidence="2" key="1">
    <citation type="journal article" date="2023" name="Mol. Biol. Evol.">
        <title>Third-Generation Sequencing Reveals the Adaptive Role of the Epigenome in Three Deep-Sea Polychaetes.</title>
        <authorList>
            <person name="Perez M."/>
            <person name="Aroh O."/>
            <person name="Sun Y."/>
            <person name="Lan Y."/>
            <person name="Juniper S.K."/>
            <person name="Young C.R."/>
            <person name="Angers B."/>
            <person name="Qian P.Y."/>
        </authorList>
    </citation>
    <scope>NUCLEOTIDE SEQUENCE</scope>
    <source>
        <strain evidence="2">P08H-3</strain>
    </source>
</reference>
<proteinExistence type="predicted"/>
<feature type="compositionally biased region" description="Basic residues" evidence="1">
    <location>
        <begin position="931"/>
        <end position="982"/>
    </location>
</feature>
<feature type="compositionally biased region" description="Basic residues" evidence="1">
    <location>
        <begin position="804"/>
        <end position="844"/>
    </location>
</feature>
<evidence type="ECO:0000313" key="2">
    <source>
        <dbReference type="EMBL" id="KAK2144995.1"/>
    </source>
</evidence>
<gene>
    <name evidence="2" type="ORF">LSH36_713g01117</name>
</gene>
<feature type="region of interest" description="Disordered" evidence="1">
    <location>
        <begin position="736"/>
        <end position="1011"/>
    </location>
</feature>
<keyword evidence="3" id="KW-1185">Reference proteome</keyword>
<feature type="compositionally biased region" description="Polar residues" evidence="1">
    <location>
        <begin position="468"/>
        <end position="486"/>
    </location>
</feature>
<protein>
    <submittedName>
        <fullName evidence="2">Uncharacterized protein</fullName>
    </submittedName>
</protein>
<dbReference type="EMBL" id="JAODUP010000713">
    <property type="protein sequence ID" value="KAK2144995.1"/>
    <property type="molecule type" value="Genomic_DNA"/>
</dbReference>
<feature type="compositionally biased region" description="Basic residues" evidence="1">
    <location>
        <begin position="998"/>
        <end position="1011"/>
    </location>
</feature>
<name>A0AAD9J3K8_9ANNE</name>
<sequence>MATRNRCINGRRWKTTPDKNRSRREEFSSSEPTSAHSRPAGIVWPALTTTGDGCNTTTVGAIPFQWQERSINTKNPDSGIGPTGRTPQHKAFDYLWARYGGDERVRGQPEGDFIPFRSFIVAYDAFISAAITRTTAFVLRSRLRRTHRGPIAVPVVQSELPDILPKTRTALHGRIRSVHGTRASAISHSGSPADPEHAIPQNVARTTPEAKASHRVSRVRTINTRARTGMHARSRFHTIPAAKANQEDPESKQTLVQVTTLGKDGTKNPDVMPRQVTEVTQARETTKGDATVTSYDHPKAKEPPKRRTRKKLPPSVTILRSRIVHTTKSRGRDVEVTPVEDEKTGRKLIPLRGLRGRRRGNRRTERVHADSEAKEAITNSTLPVIIDPEVRDKPAAETENAPVTVIPAGNPSRVKLARGRTHKRRLLRPLTWLLTTPSIAGQDTESETPIKGMRTHRVSVGHRRGQRQRGSTTSGNQTTQVHSNGNPERVKLVRRPETARRRLRLTTTHSADMISGTESVTAETVLGRRRHRIGGRKRIKVHTTTTPATTTVWPPSVAFPTQGPSMGGNPFEGILSKGDLFKMGRGLHPDWWQDPTVGECPGEHLVVHSSLYFHCARRDHNDLSDPYGKCIHGDSMCKQESSMSKCCYNGCGDICLKPEKLIHQFCYEAMGSIRYQPGEEFMHGEWWCKCDPKKKSYQEMCTRLKCTIGDLVRTLRRHDIEIARIVSMLYKYDHDLNENSEESEESSEEESEEESTEEESSEEESNEEESNEEESSEEESGEEESSEEESEEEKSKSEKEPKCKKGSKGCGKGKRKPKCKKGKGKCKKPHSGGGRPKGKGKRCKKGDPKCKKPPPGGGSPGKWKKCKKGDPKCKKPHPGGGGPGKWKKCKKGDPKCKKPHPGGGDPGKWKKCKKGDPKCKKPHPGGGSPGKGKKCKKGDHGCQKPHGRRPKWKRKCKKGAGKCGKPHRKCKNGKCKWHKKPKPPVTKWRPGGHGNGGWKKHKVTHVKKHNFSFKKPWKGRWKTKAWGKALETNVEKEVDQAEMA</sequence>